<comment type="caution">
    <text evidence="2">The sequence shown here is derived from an EMBL/GenBank/DDBJ whole genome shotgun (WGS) entry which is preliminary data.</text>
</comment>
<dbReference type="InterPro" id="IPR007466">
    <property type="entry name" value="Peptidyl-Arg-deiminase_porph"/>
</dbReference>
<dbReference type="STRING" id="1165094.RINTHH_1680"/>
<keyword evidence="1 2" id="KW-0378">Hydrolase</keyword>
<gene>
    <name evidence="2" type="ORF">RINTHH_1680</name>
</gene>
<dbReference type="Pfam" id="PF04371">
    <property type="entry name" value="PAD_porph"/>
    <property type="match status" value="1"/>
</dbReference>
<dbReference type="RefSeq" id="WP_008231658.1">
    <property type="nucleotide sequence ID" value="NZ_CAIY01000009.1"/>
</dbReference>
<protein>
    <submittedName>
        <fullName evidence="2">Agmatine deiminase</fullName>
        <ecNumber evidence="2">3.5.3.12</ecNumber>
    </submittedName>
</protein>
<proteinExistence type="predicted"/>
<evidence type="ECO:0000313" key="3">
    <source>
        <dbReference type="Proteomes" id="UP000053051"/>
    </source>
</evidence>
<dbReference type="PANTHER" id="PTHR31377">
    <property type="entry name" value="AGMATINE DEIMINASE-RELATED"/>
    <property type="match status" value="1"/>
</dbReference>
<dbReference type="AlphaFoldDB" id="M1WYY6"/>
<name>M1WYY6_9NOST</name>
<evidence type="ECO:0000313" key="2">
    <source>
        <dbReference type="EMBL" id="CCH66323.1"/>
    </source>
</evidence>
<accession>M1WYY6</accession>
<dbReference type="EC" id="3.5.3.12" evidence="2"/>
<dbReference type="GO" id="GO:0004668">
    <property type="term" value="F:protein-arginine deiminase activity"/>
    <property type="evidence" value="ECO:0007669"/>
    <property type="project" value="InterPro"/>
</dbReference>
<evidence type="ECO:0000256" key="1">
    <source>
        <dbReference type="ARBA" id="ARBA00022801"/>
    </source>
</evidence>
<dbReference type="SUPFAM" id="SSF55909">
    <property type="entry name" value="Pentein"/>
    <property type="match status" value="1"/>
</dbReference>
<dbReference type="GO" id="GO:0047632">
    <property type="term" value="F:agmatine deiminase activity"/>
    <property type="evidence" value="ECO:0007669"/>
    <property type="project" value="UniProtKB-EC"/>
</dbReference>
<organism evidence="2 3">
    <name type="scientific">Richelia intracellularis HH01</name>
    <dbReference type="NCBI Taxonomy" id="1165094"/>
    <lineage>
        <taxon>Bacteria</taxon>
        <taxon>Bacillati</taxon>
        <taxon>Cyanobacteriota</taxon>
        <taxon>Cyanophyceae</taxon>
        <taxon>Nostocales</taxon>
        <taxon>Nostocaceae</taxon>
        <taxon>Richelia</taxon>
    </lineage>
</organism>
<dbReference type="EMBL" id="CAIY01000009">
    <property type="protein sequence ID" value="CCH66323.1"/>
    <property type="molecule type" value="Genomic_DNA"/>
</dbReference>
<dbReference type="PANTHER" id="PTHR31377:SF0">
    <property type="entry name" value="AGMATINE DEIMINASE-RELATED"/>
    <property type="match status" value="1"/>
</dbReference>
<dbReference type="GO" id="GO:0009446">
    <property type="term" value="P:putrescine biosynthetic process"/>
    <property type="evidence" value="ECO:0007669"/>
    <property type="project" value="InterPro"/>
</dbReference>
<dbReference type="Proteomes" id="UP000053051">
    <property type="component" value="Unassembled WGS sequence"/>
</dbReference>
<dbReference type="Gene3D" id="3.75.10.10">
    <property type="entry name" value="L-arginine/glycine Amidinotransferase, Chain A"/>
    <property type="match status" value="1"/>
</dbReference>
<keyword evidence="3" id="KW-1185">Reference proteome</keyword>
<reference evidence="2 3" key="1">
    <citation type="submission" date="2012-05" db="EMBL/GenBank/DDBJ databases">
        <authorList>
            <person name="Hilton J."/>
        </authorList>
    </citation>
    <scope>NUCLEOTIDE SEQUENCE [LARGE SCALE GENOMIC DNA]</scope>
    <source>
        <strain evidence="2 3">HH01</strain>
    </source>
</reference>
<reference evidence="3" key="2">
    <citation type="submission" date="2016-01" db="EMBL/GenBank/DDBJ databases">
        <title>Diatom-associated endosymboitic cyanobacterium lacks core nitrogen metabolism enzymes.</title>
        <authorList>
            <person name="Hilton J.A."/>
            <person name="Foster R.A."/>
            <person name="Tripp H.J."/>
            <person name="Carter B.J."/>
            <person name="Zehr J.P."/>
            <person name="Villareal T.A."/>
        </authorList>
    </citation>
    <scope>NUCLEOTIDE SEQUENCE [LARGE SCALE GENOMIC DNA]</scope>
    <source>
        <strain evidence="3">HH01</strain>
    </source>
</reference>
<sequence>MRRLHGTPREQGYYMPAQWMTHESTILAFPFGEENWQGGLTRVRCEFMSFLQQIVEDESTILVITPMEEESFHETQRIVKQNWVNSTNLHVVILPLDDVWMRDIVTIQLISEDLKELIPVKWKFNGWGEKFSYDHDCAVGYQLIEIMGINNFFDIPIILEGGAIEVDGKGNGITTRSCLLNPNRSGLNENEFSQIIKDFFGLNKLIWLDEGLVGDHTDGHIDMVARFTPTGNILINHTHNRNNPHFHILEQNYKQLSREFGSSSLICLPLPEQTIEEAMTNKLPELACANYANFYITNHSVIVPAFNDPADEVARSIAANFFPQHEVVSVLARDILKYGGGILNCLTQQVPQKRTGAR</sequence>